<dbReference type="Pfam" id="PF07715">
    <property type="entry name" value="Plug"/>
    <property type="match status" value="1"/>
</dbReference>
<keyword evidence="1" id="KW-1134">Transmembrane beta strand</keyword>
<dbReference type="AlphaFoldDB" id="A0A318UHD5"/>
<comment type="subcellular location">
    <subcellularLocation>
        <location evidence="1">Cell outer membrane</location>
        <topology evidence="1">Multi-pass membrane protein</topology>
    </subcellularLocation>
</comment>
<evidence type="ECO:0000313" key="4">
    <source>
        <dbReference type="EMBL" id="PYF74737.1"/>
    </source>
</evidence>
<keyword evidence="1" id="KW-0813">Transport</keyword>
<dbReference type="SUPFAM" id="SSF56935">
    <property type="entry name" value="Porins"/>
    <property type="match status" value="1"/>
</dbReference>
<feature type="domain" description="TonB-dependent receptor plug" evidence="3">
    <location>
        <begin position="178"/>
        <end position="258"/>
    </location>
</feature>
<evidence type="ECO:0000259" key="3">
    <source>
        <dbReference type="Pfam" id="PF07715"/>
    </source>
</evidence>
<sequence length="758" mass="85234">MIGSSIYHSIPAPLRTFFFGKKYAWLFFVFFWFVLQTTLIRRIKWKSLLILMLCVSVKTYGQRTIKGSLTDEHQLPVPYANVSINGTLDGTSADSLGHFKLLTTTKGKQLLKVSAIGFETLYYPLNTDTDAGILQLKLKQSAGQLAEVEITAGNMDANDNRMLSHIKPVDLLSNASSQGDLIAALQNLPGVQRNGGDQTGLFVRGGDASETVVLIDGVTVQNPFFSSVPGVGQRSRFNPFQLKGTSFSTGGYSARYGQALSSVLDLQTTDLPEKTMLSAGANLGGVMLSGTRRSGNQALEFYGNYTNYGPYFALSNTNYDFYHAPVSTGISSRWIAATDKGLFKISMGYNNSSSGTAVPNPNYIRSLLNFDLRNKNTLLNASYTYWPASQLKLFVAFAWSHNKDHIKWSDTTFTRADDRSQLRAELSWQAAAKLKISTGTELAYYSYAQQFDVHEGKFSESLAAAYLETEYRPLHWLAIKPGIRTEYSRLSGRGEAVPRLSLAAKISAQSQLGAATGLFYQSAPGLYLLQGYRPSAQKAAHYLINYEWVARSRSLRIEAFYKDYSQLVRESGTLYRPDPYRYDLGKVDNSGYGFARGIDLFWRDKSSLKNLDYWITYSFIDTKRYYQNYPSAATPDFISKHNLNLILRYYPEKLHTVFSLGYNYASGRPYYDPLATSFLQEKSPAYQNLSFKVSYLTNIKKLFAAWYVNIDNLSNYKNVLGYRYSADGRFKSPLRPPQYRAVFVGVYLSISEFKKDEL</sequence>
<protein>
    <submittedName>
        <fullName evidence="4">Outer membrane cobalamin receptor</fullName>
    </submittedName>
</protein>
<evidence type="ECO:0000256" key="2">
    <source>
        <dbReference type="SAM" id="Phobius"/>
    </source>
</evidence>
<dbReference type="InterPro" id="IPR012910">
    <property type="entry name" value="Plug_dom"/>
</dbReference>
<keyword evidence="2" id="KW-1133">Transmembrane helix</keyword>
<dbReference type="Proteomes" id="UP000248198">
    <property type="component" value="Unassembled WGS sequence"/>
</dbReference>
<dbReference type="OrthoDB" id="1075473at2"/>
<dbReference type="PROSITE" id="PS52016">
    <property type="entry name" value="TONB_DEPENDENT_REC_3"/>
    <property type="match status" value="1"/>
</dbReference>
<reference evidence="4 5" key="1">
    <citation type="submission" date="2018-06" db="EMBL/GenBank/DDBJ databases">
        <title>Genomic Encyclopedia of Archaeal and Bacterial Type Strains, Phase II (KMG-II): from individual species to whole genera.</title>
        <authorList>
            <person name="Goeker M."/>
        </authorList>
    </citation>
    <scope>NUCLEOTIDE SEQUENCE [LARGE SCALE GENOMIC DNA]</scope>
    <source>
        <strain evidence="4 5">DSM 27372</strain>
    </source>
</reference>
<dbReference type="Gene3D" id="2.60.40.1120">
    <property type="entry name" value="Carboxypeptidase-like, regulatory domain"/>
    <property type="match status" value="1"/>
</dbReference>
<proteinExistence type="inferred from homology"/>
<keyword evidence="1 2" id="KW-0812">Transmembrane</keyword>
<evidence type="ECO:0000256" key="1">
    <source>
        <dbReference type="PROSITE-ProRule" id="PRU01360"/>
    </source>
</evidence>
<dbReference type="InterPro" id="IPR037066">
    <property type="entry name" value="Plug_dom_sf"/>
</dbReference>
<name>A0A318UHD5_9SPHI</name>
<keyword evidence="1" id="KW-0998">Cell outer membrane</keyword>
<gene>
    <name evidence="4" type="ORF">B0O44_103183</name>
</gene>
<comment type="caution">
    <text evidence="4">The sequence shown here is derived from an EMBL/GenBank/DDBJ whole genome shotgun (WGS) entry which is preliminary data.</text>
</comment>
<keyword evidence="4" id="KW-0675">Receptor</keyword>
<accession>A0A318UHD5</accession>
<dbReference type="InterPro" id="IPR039426">
    <property type="entry name" value="TonB-dep_rcpt-like"/>
</dbReference>
<dbReference type="SUPFAM" id="SSF49464">
    <property type="entry name" value="Carboxypeptidase regulatory domain-like"/>
    <property type="match status" value="1"/>
</dbReference>
<dbReference type="Gene3D" id="2.170.130.10">
    <property type="entry name" value="TonB-dependent receptor, plug domain"/>
    <property type="match status" value="1"/>
</dbReference>
<keyword evidence="5" id="KW-1185">Reference proteome</keyword>
<dbReference type="Pfam" id="PF13715">
    <property type="entry name" value="CarbopepD_reg_2"/>
    <property type="match status" value="1"/>
</dbReference>
<organism evidence="4 5">
    <name type="scientific">Pedobacter nutrimenti</name>
    <dbReference type="NCBI Taxonomy" id="1241337"/>
    <lineage>
        <taxon>Bacteria</taxon>
        <taxon>Pseudomonadati</taxon>
        <taxon>Bacteroidota</taxon>
        <taxon>Sphingobacteriia</taxon>
        <taxon>Sphingobacteriales</taxon>
        <taxon>Sphingobacteriaceae</taxon>
        <taxon>Pedobacter</taxon>
    </lineage>
</organism>
<dbReference type="GO" id="GO:0009279">
    <property type="term" value="C:cell outer membrane"/>
    <property type="evidence" value="ECO:0007669"/>
    <property type="project" value="UniProtKB-SubCell"/>
</dbReference>
<feature type="transmembrane region" description="Helical" evidence="2">
    <location>
        <begin position="23"/>
        <end position="40"/>
    </location>
</feature>
<comment type="similarity">
    <text evidence="1">Belongs to the TonB-dependent receptor family.</text>
</comment>
<dbReference type="EMBL" id="QKLU01000003">
    <property type="protein sequence ID" value="PYF74737.1"/>
    <property type="molecule type" value="Genomic_DNA"/>
</dbReference>
<dbReference type="InterPro" id="IPR008969">
    <property type="entry name" value="CarboxyPept-like_regulatory"/>
</dbReference>
<keyword evidence="1 2" id="KW-0472">Membrane</keyword>
<evidence type="ECO:0000313" key="5">
    <source>
        <dbReference type="Proteomes" id="UP000248198"/>
    </source>
</evidence>